<keyword evidence="1" id="KW-0472">Membrane</keyword>
<evidence type="ECO:0000313" key="3">
    <source>
        <dbReference type="Proteomes" id="UP000028547"/>
    </source>
</evidence>
<keyword evidence="1" id="KW-0812">Transmembrane</keyword>
<protein>
    <submittedName>
        <fullName evidence="2">Uncharacterized protein</fullName>
    </submittedName>
</protein>
<gene>
    <name evidence="2" type="ORF">Q664_34945</name>
</gene>
<feature type="transmembrane region" description="Helical" evidence="1">
    <location>
        <begin position="42"/>
        <end position="65"/>
    </location>
</feature>
<keyword evidence="1" id="KW-1133">Transmembrane helix</keyword>
<feature type="transmembrane region" description="Helical" evidence="1">
    <location>
        <begin position="106"/>
        <end position="126"/>
    </location>
</feature>
<dbReference type="Proteomes" id="UP000028547">
    <property type="component" value="Unassembled WGS sequence"/>
</dbReference>
<proteinExistence type="predicted"/>
<dbReference type="EMBL" id="JPMI01000244">
    <property type="protein sequence ID" value="KFA89407.1"/>
    <property type="molecule type" value="Genomic_DNA"/>
</dbReference>
<reference evidence="2 3" key="1">
    <citation type="submission" date="2014-07" db="EMBL/GenBank/DDBJ databases">
        <title>Draft Genome Sequence of Gephyronic Acid Producer, Cystobacter violaceus Strain Cb vi76.</title>
        <authorList>
            <person name="Stevens D.C."/>
            <person name="Young J."/>
            <person name="Carmichael R."/>
            <person name="Tan J."/>
            <person name="Taylor R.E."/>
        </authorList>
    </citation>
    <scope>NUCLEOTIDE SEQUENCE [LARGE SCALE GENOMIC DNA]</scope>
    <source>
        <strain evidence="2 3">Cb vi76</strain>
    </source>
</reference>
<organism evidence="2 3">
    <name type="scientific">Archangium violaceum Cb vi76</name>
    <dbReference type="NCBI Taxonomy" id="1406225"/>
    <lineage>
        <taxon>Bacteria</taxon>
        <taxon>Pseudomonadati</taxon>
        <taxon>Myxococcota</taxon>
        <taxon>Myxococcia</taxon>
        <taxon>Myxococcales</taxon>
        <taxon>Cystobacterineae</taxon>
        <taxon>Archangiaceae</taxon>
        <taxon>Archangium</taxon>
    </lineage>
</organism>
<dbReference type="RefSeq" id="WP_043405263.1">
    <property type="nucleotide sequence ID" value="NZ_JPMI01000244.1"/>
</dbReference>
<evidence type="ECO:0000313" key="2">
    <source>
        <dbReference type="EMBL" id="KFA89407.1"/>
    </source>
</evidence>
<feature type="transmembrane region" description="Helical" evidence="1">
    <location>
        <begin position="12"/>
        <end position="30"/>
    </location>
</feature>
<name>A0A084SLS2_9BACT</name>
<accession>A0A084SLS2</accession>
<evidence type="ECO:0000256" key="1">
    <source>
        <dbReference type="SAM" id="Phobius"/>
    </source>
</evidence>
<comment type="caution">
    <text evidence="2">The sequence shown here is derived from an EMBL/GenBank/DDBJ whole genome shotgun (WGS) entry which is preliminary data.</text>
</comment>
<dbReference type="AlphaFoldDB" id="A0A084SLS2"/>
<sequence>MRMLYYAHSGLRYLVLLMGLVAVAYFAFGLATKRPVDKSVRIIGSSFAGLLDTQILLGIILLGVLPQSGWAFYPAFWGHLVMMVAAAGLAHAMLVINRKRPNPGYLLPLIGVGGALVLIIGGILSIGRSLMASTPIGG</sequence>
<feature type="transmembrane region" description="Helical" evidence="1">
    <location>
        <begin position="71"/>
        <end position="94"/>
    </location>
</feature>